<dbReference type="EMBL" id="KV962709">
    <property type="protein sequence ID" value="PIO23489.1"/>
    <property type="molecule type" value="Genomic_DNA"/>
</dbReference>
<feature type="domain" description="Fucolectin tachylectin-4 pentraxin-1" evidence="8">
    <location>
        <begin position="7"/>
        <end position="143"/>
    </location>
</feature>
<comment type="similarity">
    <text evidence="2">Belongs to the fucolectin family.</text>
</comment>
<keyword evidence="4" id="KW-0479">Metal-binding</keyword>
<reference evidence="9" key="1">
    <citation type="submission" date="2017-08" db="EMBL/GenBank/DDBJ databases">
        <title>Assembly of the North American Bullfrog Genome.</title>
        <authorList>
            <person name="Warren R.L."/>
            <person name="Vandervalk B.P."/>
            <person name="Kucuk E."/>
            <person name="Birol I."/>
            <person name="Helbing C."/>
            <person name="Pandoh P."/>
            <person name="Behsaz B."/>
            <person name="Mohamadi H."/>
            <person name="Chu J."/>
            <person name="Jackman S."/>
            <person name="Hammond S.A."/>
            <person name="Veldhoen N."/>
            <person name="Kirk H."/>
            <person name="Zhao Y."/>
            <person name="Coope R."/>
            <person name="Pleasance S."/>
            <person name="Moore R."/>
            <person name="Holt R."/>
        </authorList>
    </citation>
    <scope>NUCLEOTIDE SEQUENCE</scope>
    <source>
        <strain evidence="9">Bruno</strain>
        <tissue evidence="9">Liver</tissue>
    </source>
</reference>
<gene>
    <name evidence="9" type="ORF">AB205_0071530</name>
</gene>
<evidence type="ECO:0000256" key="7">
    <source>
        <dbReference type="ARBA" id="ARBA00023157"/>
    </source>
</evidence>
<organism evidence="9">
    <name type="scientific">Aquarana catesbeiana</name>
    <name type="common">American bullfrog</name>
    <name type="synonym">Rana catesbeiana</name>
    <dbReference type="NCBI Taxonomy" id="8400"/>
    <lineage>
        <taxon>Eukaryota</taxon>
        <taxon>Metazoa</taxon>
        <taxon>Chordata</taxon>
        <taxon>Craniata</taxon>
        <taxon>Vertebrata</taxon>
        <taxon>Euteleostomi</taxon>
        <taxon>Amphibia</taxon>
        <taxon>Batrachia</taxon>
        <taxon>Anura</taxon>
        <taxon>Neobatrachia</taxon>
        <taxon>Ranoidea</taxon>
        <taxon>Ranidae</taxon>
        <taxon>Aquarana</taxon>
    </lineage>
</organism>
<name>A0A2G9R6K5_AQUCT</name>
<dbReference type="InterPro" id="IPR006585">
    <property type="entry name" value="FTP1"/>
</dbReference>
<evidence type="ECO:0000256" key="1">
    <source>
        <dbReference type="ARBA" id="ARBA00002219"/>
    </source>
</evidence>
<dbReference type="AlphaFoldDB" id="A0A2G9R6K5"/>
<dbReference type="OrthoDB" id="547680at2759"/>
<dbReference type="InterPro" id="IPR051941">
    <property type="entry name" value="BG_Antigen-Binding_Lectin"/>
</dbReference>
<dbReference type="Gene3D" id="2.60.120.260">
    <property type="entry name" value="Galactose-binding domain-like"/>
    <property type="match status" value="1"/>
</dbReference>
<dbReference type="GO" id="GO:0001868">
    <property type="term" value="P:regulation of complement activation, lectin pathway"/>
    <property type="evidence" value="ECO:0007669"/>
    <property type="project" value="UniProtKB-ARBA"/>
</dbReference>
<feature type="non-terminal residue" evidence="9">
    <location>
        <position position="165"/>
    </location>
</feature>
<dbReference type="SMART" id="SM00607">
    <property type="entry name" value="FTP"/>
    <property type="match status" value="1"/>
</dbReference>
<protein>
    <recommendedName>
        <fullName evidence="8">Fucolectin tachylectin-4 pentraxin-1 domain-containing protein</fullName>
    </recommendedName>
</protein>
<keyword evidence="6" id="KW-0106">Calcium</keyword>
<evidence type="ECO:0000256" key="2">
    <source>
        <dbReference type="ARBA" id="ARBA00010147"/>
    </source>
</evidence>
<dbReference type="SUPFAM" id="SSF49785">
    <property type="entry name" value="Galactose-binding domain-like"/>
    <property type="match status" value="1"/>
</dbReference>
<evidence type="ECO:0000256" key="5">
    <source>
        <dbReference type="ARBA" id="ARBA00022734"/>
    </source>
</evidence>
<dbReference type="Pfam" id="PF22633">
    <property type="entry name" value="F5_F8_type_C_2"/>
    <property type="match status" value="1"/>
</dbReference>
<dbReference type="GO" id="GO:0046872">
    <property type="term" value="F:metal ion binding"/>
    <property type="evidence" value="ECO:0007669"/>
    <property type="project" value="UniProtKB-KW"/>
</dbReference>
<evidence type="ECO:0000259" key="8">
    <source>
        <dbReference type="SMART" id="SM00607"/>
    </source>
</evidence>
<comment type="subunit">
    <text evidence="3">Homotrimer.</text>
</comment>
<dbReference type="PANTHER" id="PTHR45713">
    <property type="entry name" value="FTP DOMAIN-CONTAINING PROTEIN"/>
    <property type="match status" value="1"/>
</dbReference>
<dbReference type="GO" id="GO:0010185">
    <property type="term" value="P:regulation of cellular defense response"/>
    <property type="evidence" value="ECO:0007669"/>
    <property type="project" value="UniProtKB-ARBA"/>
</dbReference>
<keyword evidence="5" id="KW-0430">Lectin</keyword>
<dbReference type="GO" id="GO:0042806">
    <property type="term" value="F:fucose binding"/>
    <property type="evidence" value="ECO:0007669"/>
    <property type="project" value="UniProtKB-ARBA"/>
</dbReference>
<keyword evidence="7" id="KW-1015">Disulfide bond</keyword>
<dbReference type="PANTHER" id="PTHR45713:SF20">
    <property type="entry name" value="FUCOLECTIN TACHYLECTIN-4 PENTRAXIN-1 DOMAIN-CONTAINING PROTEIN"/>
    <property type="match status" value="1"/>
</dbReference>
<evidence type="ECO:0000313" key="9">
    <source>
        <dbReference type="EMBL" id="PIO23489.1"/>
    </source>
</evidence>
<evidence type="ECO:0000256" key="3">
    <source>
        <dbReference type="ARBA" id="ARBA00011233"/>
    </source>
</evidence>
<proteinExistence type="inferred from homology"/>
<evidence type="ECO:0000256" key="6">
    <source>
        <dbReference type="ARBA" id="ARBA00022837"/>
    </source>
</evidence>
<evidence type="ECO:0000256" key="4">
    <source>
        <dbReference type="ARBA" id="ARBA00022723"/>
    </source>
</evidence>
<accession>A0A2G9R6K5</accession>
<comment type="function">
    <text evidence="1">Acts as a defensive agent. Recognizes blood group fucosylated oligosaccharides including A, B, H and Lewis B-type antigens. Does not recognize Lewis A antigen and has low affinity for monovalent haptens.</text>
</comment>
<dbReference type="InterPro" id="IPR008979">
    <property type="entry name" value="Galactose-bd-like_sf"/>
</dbReference>
<sequence>MKYTFLAYNVAPKGKTSQSSTKEGAASRYATDGQLSSRCASTKVEYGPWWSLDLGSNHAIFSVAITNRRECCAEGLSGAEIRIGNLKDWKENPRCGIVSSIGLGETYSFTCHGMEGQFVTIAIRGKNVSLTLCEVQVFGRPKNQSVDESWTINQMWQSQHHGGKC</sequence>